<proteinExistence type="predicted"/>
<dbReference type="EMBL" id="FQVA01000001">
    <property type="protein sequence ID" value="SHE88954.1"/>
    <property type="molecule type" value="Genomic_DNA"/>
</dbReference>
<protein>
    <submittedName>
        <fullName evidence="1">Uncharacterized protein</fullName>
    </submittedName>
</protein>
<dbReference type="RefSeq" id="WP_073271933.1">
    <property type="nucleotide sequence ID" value="NZ_FQVA01000001.1"/>
</dbReference>
<dbReference type="AlphaFoldDB" id="A0A1M4X605"/>
<gene>
    <name evidence="1" type="ORF">SAMN04487965_0875</name>
</gene>
<accession>A0A1M4X605</accession>
<keyword evidence="2" id="KW-1185">Reference proteome</keyword>
<reference evidence="2" key="1">
    <citation type="submission" date="2016-11" db="EMBL/GenBank/DDBJ databases">
        <authorList>
            <person name="Varghese N."/>
            <person name="Submissions S."/>
        </authorList>
    </citation>
    <scope>NUCLEOTIDE SEQUENCE [LARGE SCALE GENOMIC DNA]</scope>
    <source>
        <strain evidence="2">CGMCC 1.7063</strain>
    </source>
</reference>
<evidence type="ECO:0000313" key="1">
    <source>
        <dbReference type="EMBL" id="SHE88954.1"/>
    </source>
</evidence>
<organism evidence="1 2">
    <name type="scientific">Microbulbifer donghaiensis</name>
    <dbReference type="NCBI Taxonomy" id="494016"/>
    <lineage>
        <taxon>Bacteria</taxon>
        <taxon>Pseudomonadati</taxon>
        <taxon>Pseudomonadota</taxon>
        <taxon>Gammaproteobacteria</taxon>
        <taxon>Cellvibrionales</taxon>
        <taxon>Microbulbiferaceae</taxon>
        <taxon>Microbulbifer</taxon>
    </lineage>
</organism>
<evidence type="ECO:0000313" key="2">
    <source>
        <dbReference type="Proteomes" id="UP000184170"/>
    </source>
</evidence>
<dbReference type="OrthoDB" id="9852187at2"/>
<name>A0A1M4X605_9GAMM</name>
<dbReference type="Proteomes" id="UP000184170">
    <property type="component" value="Unassembled WGS sequence"/>
</dbReference>
<sequence length="240" mass="26929">MNLVKCGAFILFLTVYSDLAFSGVEANESEMIDGVERTPIAIVEHPHGAPMKIFLREDDERKIQKNKESLSKYGFIEKLDQSPRSEYIKARMSERREAINLQGRSQSLESLGFTDLDGVNFGELPFPITLPNEKYIKHDSEKYLLLGGQMLKQFYTKTDFGNLIIDEQPNSKVSLPSANLEINGSPATFTHIKHKGGKWATVVYTTSGNKLFVIEADRRLTGGMKASFIDMIADVVSRSN</sequence>